<name>A0A8X6VGM1_TRICX</name>
<reference evidence="1" key="1">
    <citation type="submission" date="2020-08" db="EMBL/GenBank/DDBJ databases">
        <title>Multicomponent nature underlies the extraordinary mechanical properties of spider dragline silk.</title>
        <authorList>
            <person name="Kono N."/>
            <person name="Nakamura H."/>
            <person name="Mori M."/>
            <person name="Yoshida Y."/>
            <person name="Ohtoshi R."/>
            <person name="Malay A.D."/>
            <person name="Moran D.A.P."/>
            <person name="Tomita M."/>
            <person name="Numata K."/>
            <person name="Arakawa K."/>
        </authorList>
    </citation>
    <scope>NUCLEOTIDE SEQUENCE</scope>
</reference>
<evidence type="ECO:0000313" key="2">
    <source>
        <dbReference type="Proteomes" id="UP000887159"/>
    </source>
</evidence>
<dbReference type="PANTHER" id="PTHR45913">
    <property type="entry name" value="EPM2A-INTERACTING PROTEIN 1"/>
    <property type="match status" value="1"/>
</dbReference>
<keyword evidence="2" id="KW-1185">Reference proteome</keyword>
<accession>A0A8X6VGM1</accession>
<sequence>MKRLEAHLKAKHRAHINSDLSYFKTLKENFEKRTTIKSLFTAHTSTNNRVLEASYQISLFIAKTGKNHTIGKNLIKPSISAFLKTVLEKDDKDVKAMPLSKNTVSRRIDEMGEDIEKLKTRKFSVQMDESTLRDSEAVLITYVRSLLIKGILQKKCCSVKD</sequence>
<gene>
    <name evidence="1" type="primary">WH47_07713</name>
    <name evidence="1" type="ORF">TNCV_2207611</name>
</gene>
<comment type="caution">
    <text evidence="1">The sequence shown here is derived from an EMBL/GenBank/DDBJ whole genome shotgun (WGS) entry which is preliminary data.</text>
</comment>
<protein>
    <submittedName>
        <fullName evidence="1">SCAN domain-containing protein 3</fullName>
    </submittedName>
</protein>
<dbReference type="EMBL" id="BMAU01021250">
    <property type="protein sequence ID" value="GFY05315.1"/>
    <property type="molecule type" value="Genomic_DNA"/>
</dbReference>
<evidence type="ECO:0000313" key="1">
    <source>
        <dbReference type="EMBL" id="GFY05315.1"/>
    </source>
</evidence>
<dbReference type="AlphaFoldDB" id="A0A8X6VGM1"/>
<proteinExistence type="predicted"/>
<dbReference type="PANTHER" id="PTHR45913:SF22">
    <property type="entry name" value="SCAN BOX DOMAIN-CONTAINING PROTEIN"/>
    <property type="match status" value="1"/>
</dbReference>
<organism evidence="1 2">
    <name type="scientific">Trichonephila clavipes</name>
    <name type="common">Golden silk orbweaver</name>
    <name type="synonym">Nephila clavipes</name>
    <dbReference type="NCBI Taxonomy" id="2585209"/>
    <lineage>
        <taxon>Eukaryota</taxon>
        <taxon>Metazoa</taxon>
        <taxon>Ecdysozoa</taxon>
        <taxon>Arthropoda</taxon>
        <taxon>Chelicerata</taxon>
        <taxon>Arachnida</taxon>
        <taxon>Araneae</taxon>
        <taxon>Araneomorphae</taxon>
        <taxon>Entelegynae</taxon>
        <taxon>Araneoidea</taxon>
        <taxon>Nephilidae</taxon>
        <taxon>Trichonephila</taxon>
    </lineage>
</organism>
<dbReference type="Proteomes" id="UP000887159">
    <property type="component" value="Unassembled WGS sequence"/>
</dbReference>